<dbReference type="RefSeq" id="WP_198914546.1">
    <property type="nucleotide sequence ID" value="NZ_JAEKPD010000001.1"/>
</dbReference>
<dbReference type="Proteomes" id="UP000642488">
    <property type="component" value="Unassembled WGS sequence"/>
</dbReference>
<gene>
    <name evidence="2" type="ORF">ILP92_01250</name>
</gene>
<keyword evidence="1" id="KW-0472">Membrane</keyword>
<name>A0A934I708_9RHOB</name>
<evidence type="ECO:0000313" key="3">
    <source>
        <dbReference type="Proteomes" id="UP000642488"/>
    </source>
</evidence>
<evidence type="ECO:0000313" key="2">
    <source>
        <dbReference type="EMBL" id="MBJ3761378.1"/>
    </source>
</evidence>
<evidence type="ECO:0008006" key="4">
    <source>
        <dbReference type="Google" id="ProtNLM"/>
    </source>
</evidence>
<dbReference type="AlphaFoldDB" id="A0A934I708"/>
<protein>
    <recommendedName>
        <fullName evidence="4">PH domain-containing protein</fullName>
    </recommendedName>
</protein>
<feature type="transmembrane region" description="Helical" evidence="1">
    <location>
        <begin position="57"/>
        <end position="75"/>
    </location>
</feature>
<sequence length="169" mass="19153">MSGWDAHLDPDETILWEGRPTQRLFDLRVQDLYLVPFSVLWLGFVLMAFASGGFQPLLLIFVLVGLYFAVGRFLVDALRRRSTTYALSDRRAFIAVSWPRRSLRERPIFAQTELHFEPGDPGSLTLGPKGSFRNGLGVWSGDDGSFTFRKAEGIEEVYRQVRAIQRGVA</sequence>
<accession>A0A934I708</accession>
<comment type="caution">
    <text evidence="2">The sequence shown here is derived from an EMBL/GenBank/DDBJ whole genome shotgun (WGS) entry which is preliminary data.</text>
</comment>
<reference evidence="2" key="1">
    <citation type="submission" date="2020-12" db="EMBL/GenBank/DDBJ databases">
        <title>Bacterial taxonomy.</title>
        <authorList>
            <person name="Pan X."/>
        </authorList>
    </citation>
    <scope>NUCLEOTIDE SEQUENCE</scope>
    <source>
        <strain evidence="2">KCTC 52957</strain>
    </source>
</reference>
<proteinExistence type="predicted"/>
<organism evidence="2 3">
    <name type="scientific">Palleronia pontilimi</name>
    <dbReference type="NCBI Taxonomy" id="1964209"/>
    <lineage>
        <taxon>Bacteria</taxon>
        <taxon>Pseudomonadati</taxon>
        <taxon>Pseudomonadota</taxon>
        <taxon>Alphaproteobacteria</taxon>
        <taxon>Rhodobacterales</taxon>
        <taxon>Roseobacteraceae</taxon>
        <taxon>Palleronia</taxon>
    </lineage>
</organism>
<keyword evidence="1" id="KW-0812">Transmembrane</keyword>
<evidence type="ECO:0000256" key="1">
    <source>
        <dbReference type="SAM" id="Phobius"/>
    </source>
</evidence>
<dbReference type="EMBL" id="JAEKPD010000001">
    <property type="protein sequence ID" value="MBJ3761378.1"/>
    <property type="molecule type" value="Genomic_DNA"/>
</dbReference>
<feature type="transmembrane region" description="Helical" evidence="1">
    <location>
        <begin position="32"/>
        <end position="51"/>
    </location>
</feature>
<keyword evidence="1" id="KW-1133">Transmembrane helix</keyword>
<keyword evidence="3" id="KW-1185">Reference proteome</keyword>